<reference evidence="1 2" key="1">
    <citation type="submission" date="2018-03" db="EMBL/GenBank/DDBJ databases">
        <title>Genomic Encyclopedia of Type Strains, Phase III (KMG-III): the genomes of soil and plant-associated and newly described type strains.</title>
        <authorList>
            <person name="Whitman W."/>
        </authorList>
    </citation>
    <scope>NUCLEOTIDE SEQUENCE [LARGE SCALE GENOMIC DNA]</scope>
    <source>
        <strain evidence="1 2">CGMCC 1.12700</strain>
    </source>
</reference>
<dbReference type="OrthoDB" id="1421826at2"/>
<dbReference type="PANTHER" id="PTHR39186">
    <property type="entry name" value="DUF2071 FAMILY PROTEIN"/>
    <property type="match status" value="1"/>
</dbReference>
<name>A0A2P8D9Q3_9BACT</name>
<evidence type="ECO:0000313" key="2">
    <source>
        <dbReference type="Proteomes" id="UP000240572"/>
    </source>
</evidence>
<protein>
    <recommendedName>
        <fullName evidence="3">DUF2071 domain-containing protein</fullName>
    </recommendedName>
</protein>
<dbReference type="AlphaFoldDB" id="A0A2P8D9Q3"/>
<keyword evidence="2" id="KW-1185">Reference proteome</keyword>
<evidence type="ECO:0000313" key="1">
    <source>
        <dbReference type="EMBL" id="PSK93958.1"/>
    </source>
</evidence>
<organism evidence="1 2">
    <name type="scientific">Taibaiella chishuiensis</name>
    <dbReference type="NCBI Taxonomy" id="1434707"/>
    <lineage>
        <taxon>Bacteria</taxon>
        <taxon>Pseudomonadati</taxon>
        <taxon>Bacteroidota</taxon>
        <taxon>Chitinophagia</taxon>
        <taxon>Chitinophagales</taxon>
        <taxon>Chitinophagaceae</taxon>
        <taxon>Taibaiella</taxon>
    </lineage>
</organism>
<dbReference type="InterPro" id="IPR023375">
    <property type="entry name" value="ADC_dom_sf"/>
</dbReference>
<evidence type="ECO:0008006" key="3">
    <source>
        <dbReference type="Google" id="ProtNLM"/>
    </source>
</evidence>
<dbReference type="Proteomes" id="UP000240572">
    <property type="component" value="Unassembled WGS sequence"/>
</dbReference>
<dbReference type="EMBL" id="PYGD01000001">
    <property type="protein sequence ID" value="PSK93958.1"/>
    <property type="molecule type" value="Genomic_DNA"/>
</dbReference>
<accession>A0A2P8D9Q3</accession>
<dbReference type="Pfam" id="PF09844">
    <property type="entry name" value="DUF2071"/>
    <property type="match status" value="1"/>
</dbReference>
<dbReference type="PANTHER" id="PTHR39186:SF1">
    <property type="entry name" value="DUF2071 DOMAIN-CONTAINING PROTEIN"/>
    <property type="match status" value="1"/>
</dbReference>
<proteinExistence type="predicted"/>
<comment type="caution">
    <text evidence="1">The sequence shown here is derived from an EMBL/GenBank/DDBJ whole genome shotgun (WGS) entry which is preliminary data.</text>
</comment>
<dbReference type="SUPFAM" id="SSF160104">
    <property type="entry name" value="Acetoacetate decarboxylase-like"/>
    <property type="match status" value="1"/>
</dbReference>
<gene>
    <name evidence="1" type="ORF">B0I18_101107</name>
</gene>
<dbReference type="InterPro" id="IPR018644">
    <property type="entry name" value="DUF2071"/>
</dbReference>
<dbReference type="Gene3D" id="2.40.400.10">
    <property type="entry name" value="Acetoacetate decarboxylase-like"/>
    <property type="match status" value="1"/>
</dbReference>
<sequence length="248" mass="28648">MSYLETLINDTAHRPWPLPPGNWTYYQEWNRALFLHWKIDSALLIPFLPPGLEPDTFAGSAWISLVAFTMEQIRPRQLPALAFLSDFHELNLRTYVQHSGKKGVYFLGIEAQKILSVLVARSLSGLPYRKASISRKPTATGQQYEVQNPGAGTRLLVRYRTGAQLDAKQEQDTWLTERYCLYTEKDTRLFRFDIHHEPWPLQEVQLEQLETHYRVGSFDLAGRKPDLLHYSPGIKVLAWHKTLVLQGC</sequence>
<dbReference type="RefSeq" id="WP_106520698.1">
    <property type="nucleotide sequence ID" value="NZ_PYGD01000001.1"/>
</dbReference>